<accession>A0A089ZFF1</accession>
<reference evidence="3" key="2">
    <citation type="submission" date="2014-09" db="EMBL/GenBank/DDBJ databases">
        <authorList>
            <person name="Bishop-Lilly K.A."/>
            <person name="Broomall S.M."/>
            <person name="Chain P.S."/>
            <person name="Chertkov O."/>
            <person name="Coyne S.R."/>
            <person name="Daligault H.E."/>
            <person name="Davenport K.W."/>
            <person name="Erkkila T."/>
            <person name="Frey K.G."/>
            <person name="Gibbons H.S."/>
            <person name="Gu W."/>
            <person name="Jaissle J."/>
            <person name="Johnson S.L."/>
            <person name="Koroleva G.I."/>
            <person name="Ladner J.T."/>
            <person name="Lo C.-C."/>
            <person name="Minogue T.D."/>
            <person name="Munk C."/>
            <person name="Palacios G.F."/>
            <person name="Redden C.L."/>
            <person name="Rosenzweig C.N."/>
            <person name="Scholz M.B."/>
            <person name="Teshima H."/>
            <person name="Xu Y."/>
        </authorList>
    </citation>
    <scope>NUCLEOTIDE SEQUENCE</scope>
    <source>
        <strain evidence="3">Mb9</strain>
    </source>
</reference>
<organism evidence="2 4">
    <name type="scientific">Methanobacterium formicicum</name>
    <dbReference type="NCBI Taxonomy" id="2162"/>
    <lineage>
        <taxon>Archaea</taxon>
        <taxon>Methanobacteriati</taxon>
        <taxon>Methanobacteriota</taxon>
        <taxon>Methanomada group</taxon>
        <taxon>Methanobacteria</taxon>
        <taxon>Methanobacteriales</taxon>
        <taxon>Methanobacteriaceae</taxon>
        <taxon>Methanobacterium</taxon>
    </lineage>
</organism>
<evidence type="ECO:0000313" key="4">
    <source>
        <dbReference type="Proteomes" id="UP000029661"/>
    </source>
</evidence>
<evidence type="ECO:0000313" key="3">
    <source>
        <dbReference type="EMBL" id="CEL25549.1"/>
    </source>
</evidence>
<reference evidence="2" key="1">
    <citation type="submission" date="2013-12" db="EMBL/GenBank/DDBJ databases">
        <title>The complete genome sequence of Methanobacterium sp. BRM9.</title>
        <authorList>
            <consortium name="Pastoral Greenhouse Gas Research Consortium"/>
            <person name="Kelly W.J."/>
            <person name="Leahy S.C."/>
            <person name="Perry R."/>
            <person name="Li D."/>
            <person name="Altermann E."/>
            <person name="Lambie S.C."/>
            <person name="Attwood G.T."/>
        </authorList>
    </citation>
    <scope>NUCLEOTIDE SEQUENCE [LARGE SCALE GENOMIC DNA]</scope>
    <source>
        <strain evidence="2">BRM9</strain>
    </source>
</reference>
<dbReference type="OrthoDB" id="60662at2157"/>
<evidence type="ECO:0000313" key="2">
    <source>
        <dbReference type="EMBL" id="AIS31685.1"/>
    </source>
</evidence>
<keyword evidence="1" id="KW-0812">Transmembrane</keyword>
<dbReference type="Proteomes" id="UP000029661">
    <property type="component" value="Chromosome"/>
</dbReference>
<dbReference type="PATRIC" id="fig|2162.10.peg.1998"/>
<protein>
    <submittedName>
        <fullName evidence="3">Putative membrane protein</fullName>
    </submittedName>
</protein>
<dbReference type="EMBL" id="CP006933">
    <property type="protein sequence ID" value="AIS31685.1"/>
    <property type="molecule type" value="Genomic_DNA"/>
</dbReference>
<dbReference type="GeneID" id="26740155"/>
<feature type="transmembrane region" description="Helical" evidence="1">
    <location>
        <begin position="99"/>
        <end position="121"/>
    </location>
</feature>
<evidence type="ECO:0000256" key="1">
    <source>
        <dbReference type="SAM" id="Phobius"/>
    </source>
</evidence>
<gene>
    <name evidence="2" type="ORF">BRM9_0868</name>
    <name evidence="3" type="ORF">MB9_1922</name>
</gene>
<keyword evidence="5" id="KW-1185">Reference proteome</keyword>
<dbReference type="Proteomes" id="UP000062768">
    <property type="component" value="Chromosome I"/>
</dbReference>
<dbReference type="AlphaFoldDB" id="A0A089ZFF1"/>
<name>A0A089ZFF1_METFO</name>
<dbReference type="KEGG" id="mfc:BRM9_0868"/>
<keyword evidence="1" id="KW-0472">Membrane</keyword>
<proteinExistence type="predicted"/>
<feature type="transmembrane region" description="Helical" evidence="1">
    <location>
        <begin position="38"/>
        <end position="56"/>
    </location>
</feature>
<dbReference type="STRING" id="2162.BRM9_0868"/>
<dbReference type="RefSeq" id="WP_048084939.1">
    <property type="nucleotide sequence ID" value="NZ_CP006933.1"/>
</dbReference>
<dbReference type="EMBL" id="LN734822">
    <property type="protein sequence ID" value="CEL25549.1"/>
    <property type="molecule type" value="Genomic_DNA"/>
</dbReference>
<keyword evidence="1" id="KW-1133">Transmembrane helix</keyword>
<evidence type="ECO:0000313" key="5">
    <source>
        <dbReference type="Proteomes" id="UP000062768"/>
    </source>
</evidence>
<sequence length="133" mass="15257">MNRYLKIILFGFLIWLIPFVVSFFIYPLKTSGNPLFESIMPLALTIITVLLACTYLKSIQMEFVKESILIGVIWFLINIIIDLIMFLPVSPMQITLNDYMADIGITYLIIPVITMGMGYLVQNKAEIKKIKTD</sequence>
<feature type="transmembrane region" description="Helical" evidence="1">
    <location>
        <begin position="68"/>
        <end position="87"/>
    </location>
</feature>
<feature type="transmembrane region" description="Helical" evidence="1">
    <location>
        <begin position="7"/>
        <end position="26"/>
    </location>
</feature>